<keyword evidence="3" id="KW-1185">Reference proteome</keyword>
<gene>
    <name evidence="2" type="ORF">SAMN04487949_2273</name>
</gene>
<dbReference type="PROSITE" id="PS51257">
    <property type="entry name" value="PROKAR_LIPOPROTEIN"/>
    <property type="match status" value="1"/>
</dbReference>
<sequence>MMRRRDFIRASAAVGTAAALAGCSSLLDGADARGSPGSPSSHDPPKPTPDDDRTRPVPGEPAVVRGITFDTVLDAVDDLGMDPTGGTAIDEALDAAHGDGVLIVFPPGDYLATDEHLYDTPTRRFGLLGLGESHRDVQFVFPEGNAGAPNPNNFRFLSFLAGSDVVIENLTFQMTDDMVTGVETVFTLEDGFWMVDVEFAGFMPKEEFAPANNVIAHITDVDGVGVIRRFTSTGGGVVDRYPQRGTPIGVFRGHRGELRIEDAHIEESGSHSIYASRPQGCVRVEGGLFRNNDNTNLRISGGGHPTKRSWIKGARIEVDVDNATKLPPGEHYQGIRGIWVEAGGSHSPGYSGLLIEDVDAVVRSNGQANELPLLLIDTTHGSVTVRNCRFRSFVENVEPIDARAPDPSIVTGPKEVIIEDTEIVTTATRVLDEGAALSITNRPGSRVSGTTIRLHDGWVDGISVEGCDQFAAHDSEITSTARGRSSVAGSVGGNAFGWNKGVVIRNSLDCDLRRLVIGVPGAPTEFEESQVRTEQISLSRRVDL</sequence>
<dbReference type="STRING" id="660521.SAMN04487949_2273"/>
<dbReference type="EMBL" id="FNHL01000002">
    <property type="protein sequence ID" value="SDM61660.1"/>
    <property type="molecule type" value="Genomic_DNA"/>
</dbReference>
<feature type="region of interest" description="Disordered" evidence="1">
    <location>
        <begin position="28"/>
        <end position="61"/>
    </location>
</feature>
<protein>
    <submittedName>
        <fullName evidence="2">TAT (Twin-arginine translocation) pathway signal sequence</fullName>
    </submittedName>
</protein>
<evidence type="ECO:0000313" key="2">
    <source>
        <dbReference type="EMBL" id="SDM61660.1"/>
    </source>
</evidence>
<name>A0A1G9UP34_9EURY</name>
<proteinExistence type="predicted"/>
<reference evidence="3" key="1">
    <citation type="submission" date="2016-10" db="EMBL/GenBank/DDBJ databases">
        <authorList>
            <person name="Varghese N."/>
            <person name="Submissions S."/>
        </authorList>
    </citation>
    <scope>NUCLEOTIDE SEQUENCE [LARGE SCALE GENOMIC DNA]</scope>
    <source>
        <strain evidence="3">CGMCC 1.10119</strain>
    </source>
</reference>
<evidence type="ECO:0000256" key="1">
    <source>
        <dbReference type="SAM" id="MobiDB-lite"/>
    </source>
</evidence>
<evidence type="ECO:0000313" key="3">
    <source>
        <dbReference type="Proteomes" id="UP000199451"/>
    </source>
</evidence>
<dbReference type="AlphaFoldDB" id="A0A1G9UP34"/>
<organism evidence="2 3">
    <name type="scientific">Halogranum gelatinilyticum</name>
    <dbReference type="NCBI Taxonomy" id="660521"/>
    <lineage>
        <taxon>Archaea</taxon>
        <taxon>Methanobacteriati</taxon>
        <taxon>Methanobacteriota</taxon>
        <taxon>Stenosarchaea group</taxon>
        <taxon>Halobacteria</taxon>
        <taxon>Halobacteriales</taxon>
        <taxon>Haloferacaceae</taxon>
    </lineage>
</organism>
<dbReference type="Gene3D" id="2.160.20.10">
    <property type="entry name" value="Single-stranded right-handed beta-helix, Pectin lyase-like"/>
    <property type="match status" value="1"/>
</dbReference>
<feature type="compositionally biased region" description="Basic and acidic residues" evidence="1">
    <location>
        <begin position="43"/>
        <end position="55"/>
    </location>
</feature>
<dbReference type="PROSITE" id="PS51318">
    <property type="entry name" value="TAT"/>
    <property type="match status" value="1"/>
</dbReference>
<dbReference type="InterPro" id="IPR012334">
    <property type="entry name" value="Pectin_lyas_fold"/>
</dbReference>
<dbReference type="SUPFAM" id="SSF51126">
    <property type="entry name" value="Pectin lyase-like"/>
    <property type="match status" value="1"/>
</dbReference>
<accession>A0A1G9UP34</accession>
<dbReference type="InterPro" id="IPR006311">
    <property type="entry name" value="TAT_signal"/>
</dbReference>
<dbReference type="Proteomes" id="UP000199451">
    <property type="component" value="Unassembled WGS sequence"/>
</dbReference>
<dbReference type="InterPro" id="IPR011050">
    <property type="entry name" value="Pectin_lyase_fold/virulence"/>
</dbReference>